<dbReference type="SMART" id="SM00342">
    <property type="entry name" value="HTH_ARAC"/>
    <property type="match status" value="1"/>
</dbReference>
<dbReference type="InterPro" id="IPR018062">
    <property type="entry name" value="HTH_AraC-typ_CS"/>
</dbReference>
<protein>
    <submittedName>
        <fullName evidence="5">Transcriptional regulator, AraC family</fullName>
    </submittedName>
</protein>
<evidence type="ECO:0000256" key="3">
    <source>
        <dbReference type="ARBA" id="ARBA00023163"/>
    </source>
</evidence>
<evidence type="ECO:0000256" key="1">
    <source>
        <dbReference type="ARBA" id="ARBA00023015"/>
    </source>
</evidence>
<evidence type="ECO:0000313" key="5">
    <source>
        <dbReference type="EMBL" id="SLM85492.1"/>
    </source>
</evidence>
<dbReference type="Gene3D" id="1.10.10.60">
    <property type="entry name" value="Homeodomain-like"/>
    <property type="match status" value="2"/>
</dbReference>
<dbReference type="InterPro" id="IPR020449">
    <property type="entry name" value="Tscrpt_reg_AraC-type_HTH"/>
</dbReference>
<feature type="domain" description="HTH araC/xylS-type" evidence="4">
    <location>
        <begin position="173"/>
        <end position="271"/>
    </location>
</feature>
<dbReference type="SUPFAM" id="SSF46689">
    <property type="entry name" value="Homeodomain-like"/>
    <property type="match status" value="2"/>
</dbReference>
<keyword evidence="3" id="KW-0804">Transcription</keyword>
<evidence type="ECO:0000313" key="6">
    <source>
        <dbReference type="Proteomes" id="UP000195918"/>
    </source>
</evidence>
<sequence length="278" mass="32551">MLEPVKSTFTPDILYIADGYFKKGERAPLHYHDTIEISIVLNGPSHYFINHQHYLVETGDIIILNPYTLHYEEETDGTSHHLHLGIDNFQFLGYEKNVIPVESPIIRSQHSNYFKQLIKRLLDEKKVAHLYQEMAIQLLTTDLLILILREIEKQQLPIHPMNQKEKDKTILANSIKYYLETHHSEDISLESLSSSMYISPTYMSKLFKQETGESPINYLIKVRMEKAKELLVQNQFSIKEIADLVGYQDAYHFSKLFKKYTSMSPSEYIKEPINKKIE</sequence>
<dbReference type="Pfam" id="PF02311">
    <property type="entry name" value="AraC_binding"/>
    <property type="match status" value="1"/>
</dbReference>
<dbReference type="GO" id="GO:0003700">
    <property type="term" value="F:DNA-binding transcription factor activity"/>
    <property type="evidence" value="ECO:0007669"/>
    <property type="project" value="InterPro"/>
</dbReference>
<dbReference type="Pfam" id="PF12833">
    <property type="entry name" value="HTH_18"/>
    <property type="match status" value="1"/>
</dbReference>
<dbReference type="EMBL" id="FWFD01000008">
    <property type="protein sequence ID" value="SLM85492.1"/>
    <property type="molecule type" value="Genomic_DNA"/>
</dbReference>
<keyword evidence="6" id="KW-1185">Reference proteome</keyword>
<accession>A0A1X6WMN9</accession>
<dbReference type="InterPro" id="IPR003313">
    <property type="entry name" value="AraC-bd"/>
</dbReference>
<dbReference type="GO" id="GO:0043565">
    <property type="term" value="F:sequence-specific DNA binding"/>
    <property type="evidence" value="ECO:0007669"/>
    <property type="project" value="InterPro"/>
</dbReference>
<dbReference type="Gene3D" id="2.60.120.10">
    <property type="entry name" value="Jelly Rolls"/>
    <property type="match status" value="1"/>
</dbReference>
<reference evidence="6" key="1">
    <citation type="submission" date="2017-02" db="EMBL/GenBank/DDBJ databases">
        <authorList>
            <person name="Dridi B."/>
        </authorList>
    </citation>
    <scope>NUCLEOTIDE SEQUENCE [LARGE SCALE GENOMIC DNA]</scope>
    <source>
        <strain evidence="6">bH819</strain>
    </source>
</reference>
<gene>
    <name evidence="5" type="ORF">FM121_05290</name>
</gene>
<dbReference type="PROSITE" id="PS00041">
    <property type="entry name" value="HTH_ARAC_FAMILY_1"/>
    <property type="match status" value="1"/>
</dbReference>
<keyword evidence="2" id="KW-0238">DNA-binding</keyword>
<dbReference type="PANTHER" id="PTHR43280">
    <property type="entry name" value="ARAC-FAMILY TRANSCRIPTIONAL REGULATOR"/>
    <property type="match status" value="1"/>
</dbReference>
<dbReference type="AlphaFoldDB" id="A0A1X6WMN9"/>
<dbReference type="RefSeq" id="WP_086951125.1">
    <property type="nucleotide sequence ID" value="NZ_FWFD01000008.1"/>
</dbReference>
<organism evidence="5 6">
    <name type="scientific">Vagococcus fluvialis bH819</name>
    <dbReference type="NCBI Taxonomy" id="1255619"/>
    <lineage>
        <taxon>Bacteria</taxon>
        <taxon>Bacillati</taxon>
        <taxon>Bacillota</taxon>
        <taxon>Bacilli</taxon>
        <taxon>Lactobacillales</taxon>
        <taxon>Enterococcaceae</taxon>
        <taxon>Vagococcus</taxon>
    </lineage>
</organism>
<dbReference type="PRINTS" id="PR00032">
    <property type="entry name" value="HTHARAC"/>
</dbReference>
<dbReference type="Proteomes" id="UP000195918">
    <property type="component" value="Unassembled WGS sequence"/>
</dbReference>
<keyword evidence="1" id="KW-0805">Transcription regulation</keyword>
<dbReference type="PANTHER" id="PTHR43280:SF28">
    <property type="entry name" value="HTH-TYPE TRANSCRIPTIONAL ACTIVATOR RHAS"/>
    <property type="match status" value="1"/>
</dbReference>
<evidence type="ECO:0000256" key="2">
    <source>
        <dbReference type="ARBA" id="ARBA00023125"/>
    </source>
</evidence>
<dbReference type="PROSITE" id="PS01124">
    <property type="entry name" value="HTH_ARAC_FAMILY_2"/>
    <property type="match status" value="1"/>
</dbReference>
<dbReference type="OrthoDB" id="9813413at2"/>
<dbReference type="SUPFAM" id="SSF51215">
    <property type="entry name" value="Regulatory protein AraC"/>
    <property type="match status" value="1"/>
</dbReference>
<dbReference type="InterPro" id="IPR009057">
    <property type="entry name" value="Homeodomain-like_sf"/>
</dbReference>
<name>A0A1X6WMN9_9ENTE</name>
<evidence type="ECO:0000259" key="4">
    <source>
        <dbReference type="PROSITE" id="PS01124"/>
    </source>
</evidence>
<dbReference type="InterPro" id="IPR037923">
    <property type="entry name" value="HTH-like"/>
</dbReference>
<dbReference type="InterPro" id="IPR014710">
    <property type="entry name" value="RmlC-like_jellyroll"/>
</dbReference>
<dbReference type="InterPro" id="IPR018060">
    <property type="entry name" value="HTH_AraC"/>
</dbReference>
<proteinExistence type="predicted"/>